<dbReference type="InterPro" id="IPR022257">
    <property type="entry name" value="PHM7_ext"/>
</dbReference>
<feature type="transmembrane region" description="Helical" evidence="9">
    <location>
        <begin position="140"/>
        <end position="159"/>
    </location>
</feature>
<dbReference type="PANTHER" id="PTHR13018">
    <property type="entry name" value="PROBABLE MEMBRANE PROTEIN DUF221-RELATED"/>
    <property type="match status" value="1"/>
</dbReference>
<feature type="transmembrane region" description="Helical" evidence="9">
    <location>
        <begin position="606"/>
        <end position="631"/>
    </location>
</feature>
<dbReference type="PANTHER" id="PTHR13018:SF139">
    <property type="entry name" value="PHOSPHATE METABOLISM PROTEIN 7"/>
    <property type="match status" value="1"/>
</dbReference>
<dbReference type="Pfam" id="PF13967">
    <property type="entry name" value="RSN1_TM"/>
    <property type="match status" value="1"/>
</dbReference>
<keyword evidence="3" id="KW-0813">Transport</keyword>
<evidence type="ECO:0000259" key="13">
    <source>
        <dbReference type="Pfam" id="PF14703"/>
    </source>
</evidence>
<feature type="transmembrane region" description="Helical" evidence="9">
    <location>
        <begin position="638"/>
        <end position="659"/>
    </location>
</feature>
<evidence type="ECO:0000259" key="12">
    <source>
        <dbReference type="Pfam" id="PF13967"/>
    </source>
</evidence>
<proteinExistence type="inferred from homology"/>
<feature type="domain" description="CSC1/OSCA1-like N-terminal transmembrane" evidence="12">
    <location>
        <begin position="13"/>
        <end position="160"/>
    </location>
</feature>
<evidence type="ECO:0000256" key="3">
    <source>
        <dbReference type="ARBA" id="ARBA00022448"/>
    </source>
</evidence>
<evidence type="ECO:0000256" key="7">
    <source>
        <dbReference type="SAM" id="Coils"/>
    </source>
</evidence>
<dbReference type="Pfam" id="PF12621">
    <property type="entry name" value="PHM7_ext"/>
    <property type="match status" value="1"/>
</dbReference>
<comment type="subcellular location">
    <subcellularLocation>
        <location evidence="1">Membrane</location>
        <topology evidence="1">Multi-pass membrane protein</topology>
    </subcellularLocation>
</comment>
<feature type="transmembrane region" description="Helical" evidence="9">
    <location>
        <begin position="496"/>
        <end position="522"/>
    </location>
</feature>
<feature type="coiled-coil region" evidence="7">
    <location>
        <begin position="278"/>
        <end position="305"/>
    </location>
</feature>
<evidence type="ECO:0000256" key="2">
    <source>
        <dbReference type="ARBA" id="ARBA00007779"/>
    </source>
</evidence>
<feature type="transmembrane region" description="Helical" evidence="9">
    <location>
        <begin position="12"/>
        <end position="35"/>
    </location>
</feature>
<organism evidence="14 15">
    <name type="scientific">Basidiobolus ranarum</name>
    <dbReference type="NCBI Taxonomy" id="34480"/>
    <lineage>
        <taxon>Eukaryota</taxon>
        <taxon>Fungi</taxon>
        <taxon>Fungi incertae sedis</taxon>
        <taxon>Zoopagomycota</taxon>
        <taxon>Entomophthoromycotina</taxon>
        <taxon>Basidiobolomycetes</taxon>
        <taxon>Basidiobolales</taxon>
        <taxon>Basidiobolaceae</taxon>
        <taxon>Basidiobolus</taxon>
    </lineage>
</organism>
<accession>A0ABR2VVI3</accession>
<dbReference type="InterPro" id="IPR032880">
    <property type="entry name" value="CSC1/OSCA1-like_N"/>
</dbReference>
<feature type="transmembrane region" description="Helical" evidence="9">
    <location>
        <begin position="97"/>
        <end position="120"/>
    </location>
</feature>
<dbReference type="InterPro" id="IPR003864">
    <property type="entry name" value="CSC1/OSCA1-like_7TM"/>
</dbReference>
<keyword evidence="4 9" id="KW-0812">Transmembrane</keyword>
<dbReference type="InterPro" id="IPR027815">
    <property type="entry name" value="CSC1/OSCA1-like_cyt"/>
</dbReference>
<dbReference type="EMBL" id="JASJQH010007589">
    <property type="protein sequence ID" value="KAK9704087.1"/>
    <property type="molecule type" value="Genomic_DNA"/>
</dbReference>
<evidence type="ECO:0000259" key="10">
    <source>
        <dbReference type="Pfam" id="PF02714"/>
    </source>
</evidence>
<gene>
    <name evidence="14" type="primary">PHM7_5</name>
    <name evidence="14" type="ORF">K7432_010390</name>
</gene>
<feature type="compositionally biased region" description="Polar residues" evidence="8">
    <location>
        <begin position="683"/>
        <end position="694"/>
    </location>
</feature>
<keyword evidence="6 9" id="KW-0472">Membrane</keyword>
<feature type="transmembrane region" description="Helical" evidence="9">
    <location>
        <begin position="406"/>
        <end position="435"/>
    </location>
</feature>
<feature type="domain" description="CSC1/OSCA1-like cytosolic" evidence="13">
    <location>
        <begin position="185"/>
        <end position="349"/>
    </location>
</feature>
<feature type="transmembrane region" description="Helical" evidence="9">
    <location>
        <begin position="362"/>
        <end position="386"/>
    </location>
</feature>
<dbReference type="Pfam" id="PF02714">
    <property type="entry name" value="RSN1_7TM"/>
    <property type="match status" value="1"/>
</dbReference>
<keyword evidence="15" id="KW-1185">Reference proteome</keyword>
<feature type="compositionally biased region" description="Polar residues" evidence="8">
    <location>
        <begin position="762"/>
        <end position="776"/>
    </location>
</feature>
<dbReference type="Proteomes" id="UP001479436">
    <property type="component" value="Unassembled WGS sequence"/>
</dbReference>
<dbReference type="Pfam" id="PF14703">
    <property type="entry name" value="PHM7_cyt"/>
    <property type="match status" value="1"/>
</dbReference>
<feature type="compositionally biased region" description="Polar residues" evidence="8">
    <location>
        <begin position="710"/>
        <end position="722"/>
    </location>
</feature>
<dbReference type="InterPro" id="IPR045122">
    <property type="entry name" value="Csc1-like"/>
</dbReference>
<evidence type="ECO:0000256" key="9">
    <source>
        <dbReference type="SAM" id="Phobius"/>
    </source>
</evidence>
<evidence type="ECO:0000259" key="11">
    <source>
        <dbReference type="Pfam" id="PF12621"/>
    </source>
</evidence>
<comment type="caution">
    <text evidence="14">The sequence shown here is derived from an EMBL/GenBank/DDBJ whole genome shotgun (WGS) entry which is preliminary data.</text>
</comment>
<evidence type="ECO:0000313" key="14">
    <source>
        <dbReference type="EMBL" id="KAK9704087.1"/>
    </source>
</evidence>
<evidence type="ECO:0000256" key="1">
    <source>
        <dbReference type="ARBA" id="ARBA00004141"/>
    </source>
</evidence>
<reference evidence="14 15" key="1">
    <citation type="submission" date="2023-04" db="EMBL/GenBank/DDBJ databases">
        <title>Genome of Basidiobolus ranarum AG-B5.</title>
        <authorList>
            <person name="Stajich J.E."/>
            <person name="Carter-House D."/>
            <person name="Gryganskyi A."/>
        </authorList>
    </citation>
    <scope>NUCLEOTIDE SEQUENCE [LARGE SCALE GENOMIC DNA]</scope>
    <source>
        <strain evidence="14 15">AG-B5</strain>
    </source>
</reference>
<feature type="domain" description="CSC1/OSCA1-like 7TM region" evidence="10">
    <location>
        <begin position="360"/>
        <end position="626"/>
    </location>
</feature>
<evidence type="ECO:0000256" key="5">
    <source>
        <dbReference type="ARBA" id="ARBA00022989"/>
    </source>
</evidence>
<name>A0ABR2VVI3_9FUNG</name>
<sequence length="854" mass="96363">MENKDKSNMEVAAFVSSLVFNVAIAGGLLLAFTILRHSDDSVYEPRTYMVEEEKRPPKLAKSPISWIVNVFRTKDKLLLRRVGLDAYMFLRFMRSSFFLFLIFSVFGYIILLPLNSVFPTNNLTELLKFGTGNVEETNRLWGHVVLNYLFTGLTLYMIYRDSQEYIHLRQRHLMSTEHQNNPMSSTILITGVPSESNNEMALKEMFSVFPNGVKYVCINRNVKNFGKEINKRSKILGKLESAETKFIKAGFKDSNKPPKRPTHRNGMLPCFGEKVDSIDHYRQELARLNQEIVLKQKDLDQFSIESSAFITFNNQLAAHLAVQSLAHNKPLAMEARYVEVDPRDVVWNNLSMFSIERSLRKIVSLAITIALVILWFIPSAFVQSIANIHTLAQYLTFLSAIDSWPASIVGIITGILPSVALAALMAILPMILRALIKFEGTVRHSDIEQSLMNKYFFFLVVNVFLVTLLTGPITGILKDKSRTLQSINENLPKASIFFITYVLLQAFVGASKEILQIVPLVLRYLKRFVFASTPRKLMDLENLPNFVWGTVFPQHTLIFLVGISFATIAPILLLFVAAYFGMYYLVYCHQFQYVYGSNSAQTGGLFYPHAVYHMFTGLYSFQVCVLIQYFIRQTYAQAIVQVVLLVITVCFNVLGVRGFSPLLKFLPLNIALDPRPLGLSQGNMALNNNTSPNMSPGDVDLEKQGFTDIDLNSSNGQRNNASFEDKNEADYYGKAPKTPSGNLPIPTVNIVSPKEQDKLDAPQSSANSESSNGQRRTYSYTAYSDAEKAYLHPALKEPVPIVWLPKDTTGLSDREVYDMEEQLLPATNEGAYLDEKGHIVLTKHDESPTVAQTL</sequence>
<comment type="similarity">
    <text evidence="2">Belongs to the CSC1 (TC 1.A.17) family.</text>
</comment>
<evidence type="ECO:0000256" key="6">
    <source>
        <dbReference type="ARBA" id="ARBA00023136"/>
    </source>
</evidence>
<feature type="region of interest" description="Disordered" evidence="8">
    <location>
        <begin position="683"/>
        <end position="702"/>
    </location>
</feature>
<feature type="transmembrane region" description="Helical" evidence="9">
    <location>
        <begin position="455"/>
        <end position="476"/>
    </location>
</feature>
<feature type="region of interest" description="Disordered" evidence="8">
    <location>
        <begin position="708"/>
        <end position="776"/>
    </location>
</feature>
<keyword evidence="7" id="KW-0175">Coiled coil</keyword>
<feature type="domain" description="10TM putative phosphate transporter extracellular tail" evidence="11">
    <location>
        <begin position="782"/>
        <end position="843"/>
    </location>
</feature>
<evidence type="ECO:0000256" key="4">
    <source>
        <dbReference type="ARBA" id="ARBA00022692"/>
    </source>
</evidence>
<keyword evidence="5 9" id="KW-1133">Transmembrane helix</keyword>
<feature type="transmembrane region" description="Helical" evidence="9">
    <location>
        <begin position="557"/>
        <end position="586"/>
    </location>
</feature>
<evidence type="ECO:0000313" key="15">
    <source>
        <dbReference type="Proteomes" id="UP001479436"/>
    </source>
</evidence>
<evidence type="ECO:0000256" key="8">
    <source>
        <dbReference type="SAM" id="MobiDB-lite"/>
    </source>
</evidence>
<protein>
    <submittedName>
        <fullName evidence="14">Phosphate metabolism protein 7</fullName>
    </submittedName>
</protein>